<dbReference type="CDD" id="cd20716">
    <property type="entry name" value="cyt_P460_fam"/>
    <property type="match status" value="1"/>
</dbReference>
<dbReference type="RefSeq" id="WP_103872249.1">
    <property type="nucleotide sequence ID" value="NZ_FNUY01000003.1"/>
</dbReference>
<reference evidence="2 3" key="1">
    <citation type="submission" date="2016-10" db="EMBL/GenBank/DDBJ databases">
        <authorList>
            <person name="de Groot N.N."/>
        </authorList>
    </citation>
    <scope>NUCLEOTIDE SEQUENCE [LARGE SCALE GENOMIC DNA]</scope>
    <source>
        <strain evidence="2 3">DSM 26656</strain>
    </source>
</reference>
<dbReference type="InterPro" id="IPR032033">
    <property type="entry name" value="Cytochrome_P460"/>
</dbReference>
<organism evidence="2 3">
    <name type="scientific">Bosea lathyri</name>
    <dbReference type="NCBI Taxonomy" id="1036778"/>
    <lineage>
        <taxon>Bacteria</taxon>
        <taxon>Pseudomonadati</taxon>
        <taxon>Pseudomonadota</taxon>
        <taxon>Alphaproteobacteria</taxon>
        <taxon>Hyphomicrobiales</taxon>
        <taxon>Boseaceae</taxon>
        <taxon>Bosea</taxon>
    </lineage>
</organism>
<feature type="domain" description="Cytochrome P460" evidence="1">
    <location>
        <begin position="52"/>
        <end position="148"/>
    </location>
</feature>
<evidence type="ECO:0000313" key="3">
    <source>
        <dbReference type="Proteomes" id="UP000236743"/>
    </source>
</evidence>
<dbReference type="EMBL" id="FNUY01000003">
    <property type="protein sequence ID" value="SEG16339.1"/>
    <property type="molecule type" value="Genomic_DNA"/>
</dbReference>
<evidence type="ECO:0000259" key="1">
    <source>
        <dbReference type="Pfam" id="PF16694"/>
    </source>
</evidence>
<keyword evidence="3" id="KW-1185">Reference proteome</keyword>
<accession>A0A1H5XX16</accession>
<protein>
    <submittedName>
        <fullName evidence="2">Cytochrome P460</fullName>
    </submittedName>
</protein>
<dbReference type="InterPro" id="IPR038142">
    <property type="entry name" value="Cytochrome_P460_sp"/>
</dbReference>
<dbReference type="Pfam" id="PF16694">
    <property type="entry name" value="Cytochrome_P460"/>
    <property type="match status" value="1"/>
</dbReference>
<proteinExistence type="predicted"/>
<name>A0A1H5XX16_9HYPH</name>
<dbReference type="AlphaFoldDB" id="A0A1H5XX16"/>
<evidence type="ECO:0000313" key="2">
    <source>
        <dbReference type="EMBL" id="SEG16339.1"/>
    </source>
</evidence>
<dbReference type="OrthoDB" id="9796416at2"/>
<sequence>MDSWWSRILATLVVSGGVALIGWKASAEPNRVTFPADFDKGVHYTTVVRGSVREEMFASRETIDLVKAGKPIPDGAHVTLVIYRNGALADYFIMQKGQGWGADYDNQRRTGDWQFQRYFPDRTIQASHDSARCQSCHQGRASSEYLYTMDAMKAFNGTVIQ</sequence>
<dbReference type="Gene3D" id="3.50.70.20">
    <property type="entry name" value="Cytochrome P460"/>
    <property type="match status" value="1"/>
</dbReference>
<dbReference type="Proteomes" id="UP000236743">
    <property type="component" value="Unassembled WGS sequence"/>
</dbReference>
<gene>
    <name evidence="2" type="ORF">SAMN04488115_103433</name>
</gene>